<organism evidence="9 10">
    <name type="scientific">Chryseolinea soli</name>
    <dbReference type="NCBI Taxonomy" id="2321403"/>
    <lineage>
        <taxon>Bacteria</taxon>
        <taxon>Pseudomonadati</taxon>
        <taxon>Bacteroidota</taxon>
        <taxon>Cytophagia</taxon>
        <taxon>Cytophagales</taxon>
        <taxon>Fulvivirgaceae</taxon>
        <taxon>Chryseolinea</taxon>
    </lineage>
</organism>
<evidence type="ECO:0000259" key="8">
    <source>
        <dbReference type="Pfam" id="PF12704"/>
    </source>
</evidence>
<evidence type="ECO:0000256" key="3">
    <source>
        <dbReference type="ARBA" id="ARBA00022692"/>
    </source>
</evidence>
<dbReference type="AlphaFoldDB" id="A0A385ST92"/>
<evidence type="ECO:0000256" key="2">
    <source>
        <dbReference type="ARBA" id="ARBA00022475"/>
    </source>
</evidence>
<keyword evidence="5 6" id="KW-0472">Membrane</keyword>
<dbReference type="EMBL" id="CP032382">
    <property type="protein sequence ID" value="AYB35053.1"/>
    <property type="molecule type" value="Genomic_DNA"/>
</dbReference>
<keyword evidence="4 6" id="KW-1133">Transmembrane helix</keyword>
<feature type="transmembrane region" description="Helical" evidence="6">
    <location>
        <begin position="21"/>
        <end position="42"/>
    </location>
</feature>
<evidence type="ECO:0000256" key="6">
    <source>
        <dbReference type="SAM" id="Phobius"/>
    </source>
</evidence>
<dbReference type="PANTHER" id="PTHR30572">
    <property type="entry name" value="MEMBRANE COMPONENT OF TRANSPORTER-RELATED"/>
    <property type="match status" value="1"/>
</dbReference>
<accession>A0A385ST92</accession>
<feature type="transmembrane region" description="Helical" evidence="6">
    <location>
        <begin position="330"/>
        <end position="358"/>
    </location>
</feature>
<dbReference type="Pfam" id="PF12704">
    <property type="entry name" value="MacB_PCD"/>
    <property type="match status" value="2"/>
</dbReference>
<feature type="domain" description="MacB-like periplasmic core" evidence="8">
    <location>
        <begin position="501"/>
        <end position="638"/>
    </location>
</feature>
<sequence length="795" mass="88745">MFRNYLKVTFRTLLKSKAFSFINILGLTIGISTCILITLYVLDELSYDRFHAKAGRIFRLTELLHLPREVRPQTVTSPPMGPALLQNFPEVQKIVRLNKSSRQLAYGDAKFPDTHIWYADSALFQIFTFPMIKGNPDKALTEPYSVVLTEKAAKRYFGNTDPLGKTMALSDTITLTVTGLIADVPVNSHIQFDVLMSRSTITAMSNQPEDNWFNNGYYTYLLLPDGYDHKQLEAKFPAFLEKQMAEEKKNSGMWYDFVLQPLPSIHLHSTTPYDMGPNGNIKYVYIFSIIAILVLLIACANYVNLATARSVNRAKELGMRKVIGARRGQLIVQLLGESFLLTCIAFILAMAIVIAALPPFNTLTGKTMSVWILLRPEVITTVIVIFLLIGILAGAYPALLMSSFSPIKTMKNYARQGKESNLLRKGLVVFQFSMSIMLIAGTILIFRQVEFMQTQNLGIDKEQTLQLSMRSSIQSKYKLISEEMAKAPGVLNTTVTSFTFSDDMSNIAMLPEGAQDNEITSEATISVDADFIPNFRIPVLAGRNFSRDIATDETEAFIVNESAVKQFNWGSPEGAIGKKIDWGLGKKGKVIGVVKDFNFSSLHLKIEPLIIHIVPDWYSYITLKIKGDDVPATVSRIEHQWKQLGLDSPFRYTFMDQDFQKLYQAEQQTQTIIGCLASLAIFIASLGLFGLAAFMAEQRTKEIGVRKVLGATVTSIIALLSKDFLKLIAFAIVIAVPVAWYAAGQWLNSFAYRIEISWWIFAIAGLASIAIALITVSFQSIRAAVANPVNSLRNE</sequence>
<evidence type="ECO:0000313" key="9">
    <source>
        <dbReference type="EMBL" id="AYB35053.1"/>
    </source>
</evidence>
<feature type="transmembrane region" description="Helical" evidence="6">
    <location>
        <begin position="724"/>
        <end position="744"/>
    </location>
</feature>
<name>A0A385ST92_9BACT</name>
<proteinExistence type="predicted"/>
<feature type="transmembrane region" description="Helical" evidence="6">
    <location>
        <begin position="671"/>
        <end position="696"/>
    </location>
</feature>
<dbReference type="PANTHER" id="PTHR30572:SF18">
    <property type="entry name" value="ABC-TYPE MACROLIDE FAMILY EXPORT SYSTEM PERMEASE COMPONENT 2"/>
    <property type="match status" value="1"/>
</dbReference>
<evidence type="ECO:0000313" key="10">
    <source>
        <dbReference type="Proteomes" id="UP000266183"/>
    </source>
</evidence>
<protein>
    <submittedName>
        <fullName evidence="9">FtsX-like permease family protein</fullName>
    </submittedName>
</protein>
<keyword evidence="3 6" id="KW-0812">Transmembrane</keyword>
<feature type="transmembrane region" description="Helical" evidence="6">
    <location>
        <begin position="422"/>
        <end position="446"/>
    </location>
</feature>
<feature type="transmembrane region" description="Helical" evidence="6">
    <location>
        <begin position="283"/>
        <end position="303"/>
    </location>
</feature>
<dbReference type="GO" id="GO:0022857">
    <property type="term" value="F:transmembrane transporter activity"/>
    <property type="evidence" value="ECO:0007669"/>
    <property type="project" value="TreeGrafter"/>
</dbReference>
<dbReference type="InterPro" id="IPR050250">
    <property type="entry name" value="Macrolide_Exporter_MacB"/>
</dbReference>
<evidence type="ECO:0000259" key="7">
    <source>
        <dbReference type="Pfam" id="PF02687"/>
    </source>
</evidence>
<dbReference type="GO" id="GO:0005886">
    <property type="term" value="C:plasma membrane"/>
    <property type="evidence" value="ECO:0007669"/>
    <property type="project" value="UniProtKB-SubCell"/>
</dbReference>
<evidence type="ECO:0000256" key="5">
    <source>
        <dbReference type="ARBA" id="ARBA00023136"/>
    </source>
</evidence>
<comment type="subcellular location">
    <subcellularLocation>
        <location evidence="1">Cell membrane</location>
        <topology evidence="1">Multi-pass membrane protein</topology>
    </subcellularLocation>
</comment>
<keyword evidence="10" id="KW-1185">Reference proteome</keyword>
<dbReference type="InterPro" id="IPR025857">
    <property type="entry name" value="MacB_PCD"/>
</dbReference>
<evidence type="ECO:0000256" key="1">
    <source>
        <dbReference type="ARBA" id="ARBA00004651"/>
    </source>
</evidence>
<dbReference type="Proteomes" id="UP000266183">
    <property type="component" value="Chromosome"/>
</dbReference>
<feature type="domain" description="ABC3 transporter permease C-terminal" evidence="7">
    <location>
        <begin position="289"/>
        <end position="406"/>
    </location>
</feature>
<gene>
    <name evidence="9" type="ORF">D4L85_32705</name>
</gene>
<dbReference type="RefSeq" id="WP_119758304.1">
    <property type="nucleotide sequence ID" value="NZ_CP032382.1"/>
</dbReference>
<feature type="domain" description="ABC3 transporter permease C-terminal" evidence="7">
    <location>
        <begin position="676"/>
        <end position="787"/>
    </location>
</feature>
<dbReference type="InterPro" id="IPR003838">
    <property type="entry name" value="ABC3_permease_C"/>
</dbReference>
<keyword evidence="2" id="KW-1003">Cell membrane</keyword>
<evidence type="ECO:0000256" key="4">
    <source>
        <dbReference type="ARBA" id="ARBA00022989"/>
    </source>
</evidence>
<feature type="transmembrane region" description="Helical" evidence="6">
    <location>
        <begin position="378"/>
        <end position="401"/>
    </location>
</feature>
<feature type="domain" description="MacB-like periplasmic core" evidence="8">
    <location>
        <begin position="20"/>
        <end position="236"/>
    </location>
</feature>
<reference evidence="10" key="1">
    <citation type="submission" date="2018-09" db="EMBL/GenBank/DDBJ databases">
        <title>Chryseolinea sp. KIS68-18 isolated from soil.</title>
        <authorList>
            <person name="Weon H.-Y."/>
            <person name="Kwon S.-W."/>
            <person name="Lee S.A."/>
        </authorList>
    </citation>
    <scope>NUCLEOTIDE SEQUENCE [LARGE SCALE GENOMIC DNA]</scope>
    <source>
        <strain evidence="10">KIS68-18</strain>
    </source>
</reference>
<dbReference type="OrthoDB" id="5933722at2"/>
<dbReference type="Pfam" id="PF02687">
    <property type="entry name" value="FtsX"/>
    <property type="match status" value="2"/>
</dbReference>
<feature type="transmembrane region" description="Helical" evidence="6">
    <location>
        <begin position="756"/>
        <end position="778"/>
    </location>
</feature>
<dbReference type="KEGG" id="chk:D4L85_32705"/>